<protein>
    <submittedName>
        <fullName evidence="1">Uncharacterized protein</fullName>
    </submittedName>
</protein>
<evidence type="ECO:0000313" key="2">
    <source>
        <dbReference type="Proteomes" id="UP001516023"/>
    </source>
</evidence>
<evidence type="ECO:0000313" key="1">
    <source>
        <dbReference type="EMBL" id="KAL3775486.1"/>
    </source>
</evidence>
<proteinExistence type="predicted"/>
<dbReference type="Proteomes" id="UP001516023">
    <property type="component" value="Unassembled WGS sequence"/>
</dbReference>
<comment type="caution">
    <text evidence="1">The sequence shown here is derived from an EMBL/GenBank/DDBJ whole genome shotgun (WGS) entry which is preliminary data.</text>
</comment>
<reference evidence="1 2" key="1">
    <citation type="journal article" date="2020" name="G3 (Bethesda)">
        <title>Improved Reference Genome for Cyclotella cryptica CCMP332, a Model for Cell Wall Morphogenesis, Salinity Adaptation, and Lipid Production in Diatoms (Bacillariophyta).</title>
        <authorList>
            <person name="Roberts W.R."/>
            <person name="Downey K.M."/>
            <person name="Ruck E.C."/>
            <person name="Traller J.C."/>
            <person name="Alverson A.J."/>
        </authorList>
    </citation>
    <scope>NUCLEOTIDE SEQUENCE [LARGE SCALE GENOMIC DNA]</scope>
    <source>
        <strain evidence="1 2">CCMP332</strain>
    </source>
</reference>
<sequence>MTETPCTKSTCFPTGRLRNGFLAVCCLMATVIVSRITSEDPKIAAALTSTIISTANDTRPFVQLSKRHRTVDLERDTSSVKNSSAHNTMKYDVKLPGNRTIDAEGINNTTQNFTMPHINLPTKRTRLLNSTGKFSFVHISKAAGSTWIRTLRNLHMSTCPKKEAGQEYPVWYQDNKICMGADYHMLSLRSPRHHVWSLFTECKYDVWGFKVTKGRSFPRSGNTATNDEKDFNKWLDHFLPMGPGKEDNYKCYHPANFQSRYLDSKVSGSHGVINRPNDTTRFEPNLTLATSVYWDQDFVGIVELHHESLCLLYHRLGPGAPVKARQYVNAQCVCPKPMTSDENIKQVHVVHHAYGHRKDLRNLPPPILEKIGLLTAVDKRLYVLALQQMMTELAWLESASGLDRRVLCDDVLFNLEPELEYLDVSIVQFYHEAKAAISV</sequence>
<keyword evidence="2" id="KW-1185">Reference proteome</keyword>
<dbReference type="EMBL" id="JABMIG020000535">
    <property type="protein sequence ID" value="KAL3775486.1"/>
    <property type="molecule type" value="Genomic_DNA"/>
</dbReference>
<accession>A0ABD3NHK7</accession>
<dbReference type="AlphaFoldDB" id="A0ABD3NHK7"/>
<gene>
    <name evidence="1" type="ORF">HJC23_013537</name>
</gene>
<name>A0ABD3NHK7_9STRA</name>
<organism evidence="1 2">
    <name type="scientific">Cyclotella cryptica</name>
    <dbReference type="NCBI Taxonomy" id="29204"/>
    <lineage>
        <taxon>Eukaryota</taxon>
        <taxon>Sar</taxon>
        <taxon>Stramenopiles</taxon>
        <taxon>Ochrophyta</taxon>
        <taxon>Bacillariophyta</taxon>
        <taxon>Coscinodiscophyceae</taxon>
        <taxon>Thalassiosirophycidae</taxon>
        <taxon>Stephanodiscales</taxon>
        <taxon>Stephanodiscaceae</taxon>
        <taxon>Cyclotella</taxon>
    </lineage>
</organism>